<keyword evidence="3" id="KW-1185">Reference proteome</keyword>
<gene>
    <name evidence="2" type="ORF">SO802_028329</name>
</gene>
<dbReference type="AlphaFoldDB" id="A0AAW2BT44"/>
<accession>A0AAW2BT44</accession>
<evidence type="ECO:0000313" key="3">
    <source>
        <dbReference type="Proteomes" id="UP001459277"/>
    </source>
</evidence>
<name>A0AAW2BT44_9ROSI</name>
<evidence type="ECO:0000256" key="1">
    <source>
        <dbReference type="SAM" id="SignalP"/>
    </source>
</evidence>
<feature type="chain" id="PRO_5043777610" evidence="1">
    <location>
        <begin position="19"/>
        <end position="70"/>
    </location>
</feature>
<proteinExistence type="predicted"/>
<sequence length="70" mass="7866">MGNFPMIKLFQILTSVQSCDLQLCCKEDIVGILKYMVVWKLNWVEAELGSFQGLTEAIGMEHDGDNIDDA</sequence>
<dbReference type="Proteomes" id="UP001459277">
    <property type="component" value="Unassembled WGS sequence"/>
</dbReference>
<organism evidence="2 3">
    <name type="scientific">Lithocarpus litseifolius</name>
    <dbReference type="NCBI Taxonomy" id="425828"/>
    <lineage>
        <taxon>Eukaryota</taxon>
        <taxon>Viridiplantae</taxon>
        <taxon>Streptophyta</taxon>
        <taxon>Embryophyta</taxon>
        <taxon>Tracheophyta</taxon>
        <taxon>Spermatophyta</taxon>
        <taxon>Magnoliopsida</taxon>
        <taxon>eudicotyledons</taxon>
        <taxon>Gunneridae</taxon>
        <taxon>Pentapetalae</taxon>
        <taxon>rosids</taxon>
        <taxon>fabids</taxon>
        <taxon>Fagales</taxon>
        <taxon>Fagaceae</taxon>
        <taxon>Lithocarpus</taxon>
    </lineage>
</organism>
<keyword evidence="1" id="KW-0732">Signal</keyword>
<dbReference type="EMBL" id="JAZDWU010000010">
    <property type="protein sequence ID" value="KAK9988090.1"/>
    <property type="molecule type" value="Genomic_DNA"/>
</dbReference>
<reference evidence="2 3" key="1">
    <citation type="submission" date="2024-01" db="EMBL/GenBank/DDBJ databases">
        <title>A telomere-to-telomere, gap-free genome of sweet tea (Lithocarpus litseifolius).</title>
        <authorList>
            <person name="Zhou J."/>
        </authorList>
    </citation>
    <scope>NUCLEOTIDE SEQUENCE [LARGE SCALE GENOMIC DNA]</scope>
    <source>
        <strain evidence="2">Zhou-2022a</strain>
        <tissue evidence="2">Leaf</tissue>
    </source>
</reference>
<evidence type="ECO:0000313" key="2">
    <source>
        <dbReference type="EMBL" id="KAK9988090.1"/>
    </source>
</evidence>
<comment type="caution">
    <text evidence="2">The sequence shown here is derived from an EMBL/GenBank/DDBJ whole genome shotgun (WGS) entry which is preliminary data.</text>
</comment>
<protein>
    <submittedName>
        <fullName evidence="2">Uncharacterized protein</fullName>
    </submittedName>
</protein>
<feature type="signal peptide" evidence="1">
    <location>
        <begin position="1"/>
        <end position="18"/>
    </location>
</feature>